<dbReference type="GO" id="GO:0003887">
    <property type="term" value="F:DNA-directed DNA polymerase activity"/>
    <property type="evidence" value="ECO:0007669"/>
    <property type="project" value="UniProtKB-UniRule"/>
</dbReference>
<comment type="function">
    <text evidence="13">Poorly processive, error-prone DNA polymerase involved in untargeted mutagenesis. Copies undamaged DNA at stalled replication forks, which arise in vivo from mismatched or misaligned primer ends. These misaligned primers can be extended by PolIV. Exhibits no 3'-5' exonuclease (proofreading) activity. May be involved in translesional synthesis, in conjunction with the beta clamp from PolIII.</text>
</comment>
<dbReference type="GO" id="GO:0003684">
    <property type="term" value="F:damaged DNA binding"/>
    <property type="evidence" value="ECO:0007669"/>
    <property type="project" value="InterPro"/>
</dbReference>
<feature type="binding site" evidence="13">
    <location>
        <position position="104"/>
    </location>
    <ligand>
        <name>Mg(2+)</name>
        <dbReference type="ChEBI" id="CHEBI:18420"/>
    </ligand>
</feature>
<keyword evidence="10 13" id="KW-0238">DNA-binding</keyword>
<dbReference type="Pfam" id="PF00817">
    <property type="entry name" value="IMS"/>
    <property type="match status" value="1"/>
</dbReference>
<evidence type="ECO:0000313" key="15">
    <source>
        <dbReference type="EMBL" id="KHF40017.1"/>
    </source>
</evidence>
<evidence type="ECO:0000256" key="3">
    <source>
        <dbReference type="ARBA" id="ARBA00022490"/>
    </source>
</evidence>
<dbReference type="InterPro" id="IPR043128">
    <property type="entry name" value="Rev_trsase/Diguanyl_cyclase"/>
</dbReference>
<dbReference type="eggNOG" id="COG0389">
    <property type="taxonomic scope" value="Bacteria"/>
</dbReference>
<evidence type="ECO:0000256" key="8">
    <source>
        <dbReference type="ARBA" id="ARBA00022763"/>
    </source>
</evidence>
<dbReference type="Gene3D" id="1.10.150.20">
    <property type="entry name" value="5' to 3' exonuclease, C-terminal subdomain"/>
    <property type="match status" value="1"/>
</dbReference>
<dbReference type="PANTHER" id="PTHR11076">
    <property type="entry name" value="DNA REPAIR POLYMERASE UMUC / TRANSFERASE FAMILY MEMBER"/>
    <property type="match status" value="1"/>
</dbReference>
<sequence>MKTIFLVDMQSFYASIEKARYPYLKDKPLVVSGDPKRRSGVILAACPLAKKRGIKNGERLWEAEQKCLDLVVVPPKMQDYITISIEITNILEQYTDLVEPFSIDEQFIDVSGSHTLFGPPLEMAEKIQRQIWEKTKVRARIGIGENKVLAKMACDHFSKKNQSGIFWLKKEELERTLWRLPVEKMFGVGGRMASHLRNMGIRTIGQLAAVPLKRLQDKWGINGHVLSMTANGEDFSPVTTSSHDGQKAIGHGMTLPRDYIGLAEIRVVLLELCEEVCMRARKSKVMGQTVTVSVSGASYEIRSGFHRQATLYEPTNYVMDIFRMAEKIFLQFWDKNPIRRLAVSLTKLCRDDELQLSLFDTGRNKKTDLGYVMDGIKEKYGTTALIRASSLTKAGQAFERAKKIGGHYK</sequence>
<keyword evidence="11 13" id="KW-0234">DNA repair</keyword>
<dbReference type="InterPro" id="IPR017961">
    <property type="entry name" value="DNA_pol_Y-fam_little_finger"/>
</dbReference>
<proteinExistence type="inferred from homology"/>
<feature type="active site" evidence="13">
    <location>
        <position position="105"/>
    </location>
</feature>
<comment type="catalytic activity">
    <reaction evidence="12 13">
        <text>DNA(n) + a 2'-deoxyribonucleoside 5'-triphosphate = DNA(n+1) + diphosphate</text>
        <dbReference type="Rhea" id="RHEA:22508"/>
        <dbReference type="Rhea" id="RHEA-COMP:17339"/>
        <dbReference type="Rhea" id="RHEA-COMP:17340"/>
        <dbReference type="ChEBI" id="CHEBI:33019"/>
        <dbReference type="ChEBI" id="CHEBI:61560"/>
        <dbReference type="ChEBI" id="CHEBI:173112"/>
        <dbReference type="EC" id="2.7.7.7"/>
    </reaction>
</comment>
<dbReference type="GO" id="GO:0005829">
    <property type="term" value="C:cytosol"/>
    <property type="evidence" value="ECO:0007669"/>
    <property type="project" value="TreeGrafter"/>
</dbReference>
<evidence type="ECO:0000256" key="11">
    <source>
        <dbReference type="ARBA" id="ARBA00023204"/>
    </source>
</evidence>
<evidence type="ECO:0000256" key="1">
    <source>
        <dbReference type="ARBA" id="ARBA00004496"/>
    </source>
</evidence>
<dbReference type="Gene3D" id="3.30.70.270">
    <property type="match status" value="1"/>
</dbReference>
<dbReference type="OrthoDB" id="9808813at2"/>
<keyword evidence="5 13" id="KW-0548">Nucleotidyltransferase</keyword>
<keyword evidence="7 13" id="KW-0479">Metal-binding</keyword>
<evidence type="ECO:0000256" key="2">
    <source>
        <dbReference type="ARBA" id="ARBA00010945"/>
    </source>
</evidence>
<dbReference type="InterPro" id="IPR043502">
    <property type="entry name" value="DNA/RNA_pol_sf"/>
</dbReference>
<dbReference type="HAMAP" id="MF_01113">
    <property type="entry name" value="DNApol_IV"/>
    <property type="match status" value="1"/>
</dbReference>
<keyword evidence="8 13" id="KW-0227">DNA damage</keyword>
<dbReference type="InterPro" id="IPR001126">
    <property type="entry name" value="UmuC"/>
</dbReference>
<dbReference type="CDD" id="cd01700">
    <property type="entry name" value="PolY_Pol_V_umuC"/>
    <property type="match status" value="1"/>
</dbReference>
<dbReference type="Proteomes" id="UP000030832">
    <property type="component" value="Unassembled WGS sequence"/>
</dbReference>
<dbReference type="InterPro" id="IPR050116">
    <property type="entry name" value="DNA_polymerase-Y"/>
</dbReference>
<evidence type="ECO:0000256" key="12">
    <source>
        <dbReference type="ARBA" id="ARBA00049244"/>
    </source>
</evidence>
<dbReference type="Pfam" id="PF11799">
    <property type="entry name" value="IMS_C"/>
    <property type="match status" value="1"/>
</dbReference>
<dbReference type="NCBIfam" id="NF002848">
    <property type="entry name" value="PRK03103.1"/>
    <property type="match status" value="1"/>
</dbReference>
<gene>
    <name evidence="15" type="primary">polYB</name>
    <name evidence="13" type="synonym">dinB</name>
    <name evidence="15" type="ORF">LQ50_12075</name>
</gene>
<dbReference type="PROSITE" id="PS50173">
    <property type="entry name" value="UMUC"/>
    <property type="match status" value="1"/>
</dbReference>
<dbReference type="STRING" id="333138.LQ50_12075"/>
<dbReference type="EC" id="2.7.7.7" evidence="13"/>
<keyword evidence="3 13" id="KW-0963">Cytoplasm</keyword>
<dbReference type="SUPFAM" id="SSF56672">
    <property type="entry name" value="DNA/RNA polymerases"/>
    <property type="match status" value="1"/>
</dbReference>
<dbReference type="Pfam" id="PF21999">
    <property type="entry name" value="IMS_HHH_1"/>
    <property type="match status" value="1"/>
</dbReference>
<dbReference type="GO" id="GO:0006281">
    <property type="term" value="P:DNA repair"/>
    <property type="evidence" value="ECO:0007669"/>
    <property type="project" value="UniProtKB-UniRule"/>
</dbReference>
<evidence type="ECO:0000256" key="4">
    <source>
        <dbReference type="ARBA" id="ARBA00022679"/>
    </source>
</evidence>
<comment type="subcellular location">
    <subcellularLocation>
        <location evidence="1 13">Cytoplasm</location>
    </subcellularLocation>
</comment>
<organism evidence="15 16">
    <name type="scientific">Halalkalibacter okhensis</name>
    <dbReference type="NCBI Taxonomy" id="333138"/>
    <lineage>
        <taxon>Bacteria</taxon>
        <taxon>Bacillati</taxon>
        <taxon>Bacillota</taxon>
        <taxon>Bacilli</taxon>
        <taxon>Bacillales</taxon>
        <taxon>Bacillaceae</taxon>
        <taxon>Halalkalibacter</taxon>
    </lineage>
</organism>
<evidence type="ECO:0000256" key="5">
    <source>
        <dbReference type="ARBA" id="ARBA00022695"/>
    </source>
</evidence>
<evidence type="ECO:0000313" key="16">
    <source>
        <dbReference type="Proteomes" id="UP000030832"/>
    </source>
</evidence>
<dbReference type="InterPro" id="IPR036775">
    <property type="entry name" value="DNA_pol_Y-fam_lit_finger_sf"/>
</dbReference>
<dbReference type="GO" id="GO:0006261">
    <property type="term" value="P:DNA-templated DNA replication"/>
    <property type="evidence" value="ECO:0007669"/>
    <property type="project" value="UniProtKB-UniRule"/>
</dbReference>
<evidence type="ECO:0000256" key="10">
    <source>
        <dbReference type="ARBA" id="ARBA00023125"/>
    </source>
</evidence>
<evidence type="ECO:0000256" key="9">
    <source>
        <dbReference type="ARBA" id="ARBA00022842"/>
    </source>
</evidence>
<evidence type="ECO:0000256" key="13">
    <source>
        <dbReference type="HAMAP-Rule" id="MF_01113"/>
    </source>
</evidence>
<comment type="subunit">
    <text evidence="13">Monomer.</text>
</comment>
<reference evidence="15 16" key="1">
    <citation type="submission" date="2014-09" db="EMBL/GenBank/DDBJ databases">
        <title>Genome sequencing and annotation of Bacillus Okhensis strain Kh10-101T.</title>
        <authorList>
            <person name="Prakash J.S."/>
        </authorList>
    </citation>
    <scope>NUCLEOTIDE SEQUENCE [LARGE SCALE GENOMIC DNA]</scope>
    <source>
        <strain evidence="16">Kh10-101T</strain>
    </source>
</reference>
<dbReference type="GO" id="GO:0000287">
    <property type="term" value="F:magnesium ion binding"/>
    <property type="evidence" value="ECO:0007669"/>
    <property type="project" value="UniProtKB-UniRule"/>
</dbReference>
<dbReference type="PANTHER" id="PTHR11076:SF35">
    <property type="entry name" value="DNA REPAIR PROTEIN HOMOLOG YOBH"/>
    <property type="match status" value="1"/>
</dbReference>
<evidence type="ECO:0000259" key="14">
    <source>
        <dbReference type="PROSITE" id="PS50173"/>
    </source>
</evidence>
<feature type="binding site" evidence="13">
    <location>
        <position position="8"/>
    </location>
    <ligand>
        <name>Mg(2+)</name>
        <dbReference type="ChEBI" id="CHEBI:18420"/>
    </ligand>
</feature>
<feature type="domain" description="UmuC" evidence="14">
    <location>
        <begin position="4"/>
        <end position="189"/>
    </location>
</feature>
<dbReference type="InterPro" id="IPR053848">
    <property type="entry name" value="IMS_HHH_1"/>
</dbReference>
<feature type="site" description="Substrate discrimination" evidence="13">
    <location>
        <position position="13"/>
    </location>
</feature>
<evidence type="ECO:0000256" key="6">
    <source>
        <dbReference type="ARBA" id="ARBA00022705"/>
    </source>
</evidence>
<comment type="similarity">
    <text evidence="2 13">Belongs to the DNA polymerase type-Y family.</text>
</comment>
<dbReference type="Gene3D" id="3.30.1490.100">
    <property type="entry name" value="DNA polymerase, Y-family, little finger domain"/>
    <property type="match status" value="1"/>
</dbReference>
<dbReference type="Gene3D" id="3.40.1170.60">
    <property type="match status" value="1"/>
</dbReference>
<keyword evidence="4 13" id="KW-0808">Transferase</keyword>
<comment type="cofactor">
    <cofactor evidence="13">
        <name>Mg(2+)</name>
        <dbReference type="ChEBI" id="CHEBI:18420"/>
    </cofactor>
    <text evidence="13">Binds 2 magnesium ions per subunit.</text>
</comment>
<name>A0A0B0IGL4_9BACI</name>
<evidence type="ECO:0000256" key="7">
    <source>
        <dbReference type="ARBA" id="ARBA00022723"/>
    </source>
</evidence>
<dbReference type="InterPro" id="IPR022880">
    <property type="entry name" value="DNApol_IV"/>
</dbReference>
<keyword evidence="9 13" id="KW-0460">Magnesium</keyword>
<dbReference type="GO" id="GO:0009432">
    <property type="term" value="P:SOS response"/>
    <property type="evidence" value="ECO:0007669"/>
    <property type="project" value="TreeGrafter"/>
</dbReference>
<comment type="caution">
    <text evidence="15">The sequence shown here is derived from an EMBL/GenBank/DDBJ whole genome shotgun (WGS) entry which is preliminary data.</text>
</comment>
<protein>
    <recommendedName>
        <fullName evidence="13">DNA polymerase IV</fullName>
        <shortName evidence="13">Pol IV</shortName>
        <ecNumber evidence="13">2.7.7.7</ecNumber>
    </recommendedName>
</protein>
<dbReference type="GO" id="GO:0042276">
    <property type="term" value="P:error-prone translesion synthesis"/>
    <property type="evidence" value="ECO:0007669"/>
    <property type="project" value="TreeGrafter"/>
</dbReference>
<dbReference type="AlphaFoldDB" id="A0A0B0IGL4"/>
<dbReference type="SUPFAM" id="SSF100879">
    <property type="entry name" value="Lesion bypass DNA polymerase (Y-family), little finger domain"/>
    <property type="match status" value="1"/>
</dbReference>
<dbReference type="EMBL" id="JRJU01000013">
    <property type="protein sequence ID" value="KHF40017.1"/>
    <property type="molecule type" value="Genomic_DNA"/>
</dbReference>
<keyword evidence="16" id="KW-1185">Reference proteome</keyword>
<keyword evidence="6 13" id="KW-0235">DNA replication</keyword>
<accession>A0A0B0IGL4</accession>
<keyword evidence="13" id="KW-0515">Mutator protein</keyword>
<dbReference type="RefSeq" id="WP_034629167.1">
    <property type="nucleotide sequence ID" value="NZ_JRJU01000013.1"/>
</dbReference>
<keyword evidence="13" id="KW-0239">DNA-directed DNA polymerase</keyword>